<keyword evidence="2" id="KW-1185">Reference proteome</keyword>
<protein>
    <submittedName>
        <fullName evidence="1">Uncharacterized protein</fullName>
    </submittedName>
</protein>
<sequence>MAPAFAIAEGYLGDWAVQTGSGDSLTLHEALGSAPATLVAIVASNNQENGQTQQKDLLDMHQQLAEISDDLPPILHLSIIAGAPRLVHGFIRRGIAGEYASPVQEDDVLLMFTRDYNDFTAASGLAVDDYGTWVLVDEKGQILWSEKQTDALNSDLVLRQIQALGGL</sequence>
<gene>
    <name evidence="1" type="ORF">ACFOOG_03635</name>
</gene>
<evidence type="ECO:0000313" key="2">
    <source>
        <dbReference type="Proteomes" id="UP001595617"/>
    </source>
</evidence>
<accession>A0ABV7ZXN7</accession>
<reference evidence="2" key="1">
    <citation type="journal article" date="2019" name="Int. J. Syst. Evol. Microbiol.">
        <title>The Global Catalogue of Microorganisms (GCM) 10K type strain sequencing project: providing services to taxonomists for standard genome sequencing and annotation.</title>
        <authorList>
            <consortium name="The Broad Institute Genomics Platform"/>
            <consortium name="The Broad Institute Genome Sequencing Center for Infectious Disease"/>
            <person name="Wu L."/>
            <person name="Ma J."/>
        </authorList>
    </citation>
    <scope>NUCLEOTIDE SEQUENCE [LARGE SCALE GENOMIC DNA]</scope>
    <source>
        <strain evidence="2">IBRC 10765</strain>
    </source>
</reference>
<evidence type="ECO:0000313" key="1">
    <source>
        <dbReference type="EMBL" id="MFC3851917.1"/>
    </source>
</evidence>
<dbReference type="EMBL" id="JBHRYR010000002">
    <property type="protein sequence ID" value="MFC3851917.1"/>
    <property type="molecule type" value="Genomic_DNA"/>
</dbReference>
<dbReference type="Proteomes" id="UP001595617">
    <property type="component" value="Unassembled WGS sequence"/>
</dbReference>
<proteinExistence type="predicted"/>
<dbReference type="RefSeq" id="WP_380693465.1">
    <property type="nucleotide sequence ID" value="NZ_JBHRYR010000002.1"/>
</dbReference>
<comment type="caution">
    <text evidence="1">The sequence shown here is derived from an EMBL/GenBank/DDBJ whole genome shotgun (WGS) entry which is preliminary data.</text>
</comment>
<organism evidence="1 2">
    <name type="scientific">Saccharospirillum mangrovi</name>
    <dbReference type="NCBI Taxonomy" id="2161747"/>
    <lineage>
        <taxon>Bacteria</taxon>
        <taxon>Pseudomonadati</taxon>
        <taxon>Pseudomonadota</taxon>
        <taxon>Gammaproteobacteria</taxon>
        <taxon>Oceanospirillales</taxon>
        <taxon>Saccharospirillaceae</taxon>
        <taxon>Saccharospirillum</taxon>
    </lineage>
</organism>
<name>A0ABV7ZXN7_9GAMM</name>